<proteinExistence type="predicted"/>
<dbReference type="GO" id="GO:0005737">
    <property type="term" value="C:cytoplasm"/>
    <property type="evidence" value="ECO:0007669"/>
    <property type="project" value="UniProtKB-SubCell"/>
</dbReference>
<dbReference type="InterPro" id="IPR000415">
    <property type="entry name" value="Nitroreductase-like"/>
</dbReference>
<organism evidence="5 6">
    <name type="scientific">Ligilactobacillus murinus DSM 20452 = NBRC 14221</name>
    <dbReference type="NCBI Taxonomy" id="1423772"/>
    <lineage>
        <taxon>Bacteria</taxon>
        <taxon>Bacillati</taxon>
        <taxon>Bacillota</taxon>
        <taxon>Bacilli</taxon>
        <taxon>Lactobacillales</taxon>
        <taxon>Lactobacillaceae</taxon>
        <taxon>Ligilactobacillus</taxon>
    </lineage>
</organism>
<dbReference type="CDD" id="cd02140">
    <property type="entry name" value="Frm2-like"/>
    <property type="match status" value="1"/>
</dbReference>
<evidence type="ECO:0000313" key="5">
    <source>
        <dbReference type="EMBL" id="KRM74468.1"/>
    </source>
</evidence>
<evidence type="ECO:0000313" key="6">
    <source>
        <dbReference type="Proteomes" id="UP000051612"/>
    </source>
</evidence>
<dbReference type="FunFam" id="3.40.109.10:FF:000001">
    <property type="entry name" value="Nitroreductase family"/>
    <property type="match status" value="1"/>
</dbReference>
<dbReference type="Gene3D" id="3.40.109.10">
    <property type="entry name" value="NADH Oxidase"/>
    <property type="match status" value="1"/>
</dbReference>
<comment type="caution">
    <text evidence="5">The sequence shown here is derived from an EMBL/GenBank/DDBJ whole genome shotgun (WGS) entry which is preliminary data.</text>
</comment>
<reference evidence="5 6" key="1">
    <citation type="journal article" date="2015" name="Genome Announc.">
        <title>Expanding the biotechnology potential of lactobacilli through comparative genomics of 213 strains and associated genera.</title>
        <authorList>
            <person name="Sun Z."/>
            <person name="Harris H.M."/>
            <person name="McCann A."/>
            <person name="Guo C."/>
            <person name="Argimon S."/>
            <person name="Zhang W."/>
            <person name="Yang X."/>
            <person name="Jeffery I.B."/>
            <person name="Cooney J.C."/>
            <person name="Kagawa T.F."/>
            <person name="Liu W."/>
            <person name="Song Y."/>
            <person name="Salvetti E."/>
            <person name="Wrobel A."/>
            <person name="Rasinkangas P."/>
            <person name="Parkhill J."/>
            <person name="Rea M.C."/>
            <person name="O'Sullivan O."/>
            <person name="Ritari J."/>
            <person name="Douillard F.P."/>
            <person name="Paul Ross R."/>
            <person name="Yang R."/>
            <person name="Briner A.E."/>
            <person name="Felis G.E."/>
            <person name="de Vos W.M."/>
            <person name="Barrangou R."/>
            <person name="Klaenhammer T.R."/>
            <person name="Caufield P.W."/>
            <person name="Cui Y."/>
            <person name="Zhang H."/>
            <person name="O'Toole P.W."/>
        </authorList>
    </citation>
    <scope>NUCLEOTIDE SEQUENCE [LARGE SCALE GENOMIC DNA]</scope>
    <source>
        <strain evidence="5 6">DSM 20452</strain>
    </source>
</reference>
<dbReference type="InterPro" id="IPR029479">
    <property type="entry name" value="Nitroreductase"/>
</dbReference>
<dbReference type="EMBL" id="AYYN01000094">
    <property type="protein sequence ID" value="KRM74468.1"/>
    <property type="molecule type" value="Genomic_DNA"/>
</dbReference>
<protein>
    <recommendedName>
        <fullName evidence="4">Nitroreductase domain-containing protein</fullName>
    </recommendedName>
</protein>
<gene>
    <name evidence="5" type="ORF">FC48_GL000351</name>
</gene>
<dbReference type="InterPro" id="IPR033877">
    <property type="entry name" value="Frm2/Hbn1"/>
</dbReference>
<feature type="domain" description="Nitroreductase" evidence="4">
    <location>
        <begin position="9"/>
        <end position="177"/>
    </location>
</feature>
<dbReference type="Proteomes" id="UP000051612">
    <property type="component" value="Unassembled WGS sequence"/>
</dbReference>
<dbReference type="SUPFAM" id="SSF55469">
    <property type="entry name" value="FMN-dependent nitroreductase-like"/>
    <property type="match status" value="1"/>
</dbReference>
<dbReference type="PANTHER" id="PTHR43035:SF1">
    <property type="entry name" value="FATTY ACID REPRESSION MUTANT PROTEIN 2-RELATED"/>
    <property type="match status" value="1"/>
</dbReference>
<sequence length="199" mass="22312">MTNPVNQELKQRRSIYALGKNVSQTPAQISETIKEAIRQSPTAFNSQTVRAVITFGENSDRVWDIVEAELKKVTPADRFPATQEKIASFRAGFGTILYFTETQTVHKLEADFPLYAANFANWAEQGLGGAQQAVWTALATENIGASLQHYNPLIDEKIKEAFDIPESWELRAQMPFGSIEAPAGEKEFLPDDVRFKIFE</sequence>
<evidence type="ECO:0000256" key="2">
    <source>
        <dbReference type="ARBA" id="ARBA00022490"/>
    </source>
</evidence>
<keyword evidence="3" id="KW-0560">Oxidoreductase</keyword>
<evidence type="ECO:0000256" key="1">
    <source>
        <dbReference type="ARBA" id="ARBA00004496"/>
    </source>
</evidence>
<dbReference type="GO" id="GO:0016491">
    <property type="term" value="F:oxidoreductase activity"/>
    <property type="evidence" value="ECO:0007669"/>
    <property type="project" value="UniProtKB-KW"/>
</dbReference>
<dbReference type="AlphaFoldDB" id="A0A0R2B9F0"/>
<comment type="subcellular location">
    <subcellularLocation>
        <location evidence="1">Cytoplasm</location>
    </subcellularLocation>
</comment>
<keyword evidence="2" id="KW-0963">Cytoplasm</keyword>
<name>A0A0R2B9F0_9LACO</name>
<dbReference type="RefSeq" id="WP_056959139.1">
    <property type="nucleotide sequence ID" value="NZ_AYYN01000094.1"/>
</dbReference>
<dbReference type="GO" id="GO:0034599">
    <property type="term" value="P:cellular response to oxidative stress"/>
    <property type="evidence" value="ECO:0007669"/>
    <property type="project" value="InterPro"/>
</dbReference>
<evidence type="ECO:0000259" key="4">
    <source>
        <dbReference type="Pfam" id="PF00881"/>
    </source>
</evidence>
<dbReference type="Pfam" id="PF00881">
    <property type="entry name" value="Nitroreductase"/>
    <property type="match status" value="1"/>
</dbReference>
<evidence type="ECO:0000256" key="3">
    <source>
        <dbReference type="ARBA" id="ARBA00023002"/>
    </source>
</evidence>
<dbReference type="PANTHER" id="PTHR43035">
    <property type="entry name" value="FATTY ACID REPRESSION MUTANT PROTEIN 2-RELATED"/>
    <property type="match status" value="1"/>
</dbReference>
<accession>A0A0R2B9F0</accession>
<dbReference type="PATRIC" id="fig|1423772.3.peg.387"/>